<feature type="compositionally biased region" description="Basic and acidic residues" evidence="2">
    <location>
        <begin position="1"/>
        <end position="12"/>
    </location>
</feature>
<dbReference type="OrthoDB" id="371655at2157"/>
<dbReference type="Proteomes" id="UP000011599">
    <property type="component" value="Unassembled WGS sequence"/>
</dbReference>
<dbReference type="RefSeq" id="WP_006087773.1">
    <property type="nucleotide sequence ID" value="NZ_AOHW01000002.1"/>
</dbReference>
<dbReference type="Gene3D" id="3.30.1330.40">
    <property type="entry name" value="RutC-like"/>
    <property type="match status" value="1"/>
</dbReference>
<organism evidence="3 4">
    <name type="scientific">Natronorubrum tibetense GA33</name>
    <dbReference type="NCBI Taxonomy" id="1114856"/>
    <lineage>
        <taxon>Archaea</taxon>
        <taxon>Methanobacteriati</taxon>
        <taxon>Methanobacteriota</taxon>
        <taxon>Stenosarchaea group</taxon>
        <taxon>Halobacteria</taxon>
        <taxon>Halobacteriales</taxon>
        <taxon>Natrialbaceae</taxon>
        <taxon>Natronorubrum</taxon>
    </lineage>
</organism>
<dbReference type="GO" id="GO:0019239">
    <property type="term" value="F:deaminase activity"/>
    <property type="evidence" value="ECO:0007669"/>
    <property type="project" value="TreeGrafter"/>
</dbReference>
<dbReference type="PANTHER" id="PTHR11803">
    <property type="entry name" value="2-IMINOBUTANOATE/2-IMINOPROPANOATE DEAMINASE RIDA"/>
    <property type="match status" value="1"/>
</dbReference>
<evidence type="ECO:0000256" key="2">
    <source>
        <dbReference type="SAM" id="MobiDB-lite"/>
    </source>
</evidence>
<evidence type="ECO:0000256" key="1">
    <source>
        <dbReference type="ARBA" id="ARBA00010552"/>
    </source>
</evidence>
<evidence type="ECO:0000313" key="4">
    <source>
        <dbReference type="Proteomes" id="UP000011599"/>
    </source>
</evidence>
<comment type="caution">
    <text evidence="3">The sequence shown here is derived from an EMBL/GenBank/DDBJ whole genome shotgun (WGS) entry which is preliminary data.</text>
</comment>
<dbReference type="eggNOG" id="arCOG01630">
    <property type="taxonomic scope" value="Archaea"/>
</dbReference>
<sequence>MARTTNESERRQNHQPTMETDGTLSERSKRQRDGFEHTGAFGQRTGESDLIFFEGILPEIDGEVLNTHSIEEQAATCFDRLESVLETRDVTLEDVMKLEVHLTDPDASEAVDTVYDSRFDGVEHPPRTVIGVCSLPGGADVQFDVVAADE</sequence>
<feature type="region of interest" description="Disordered" evidence="2">
    <location>
        <begin position="1"/>
        <end position="42"/>
    </location>
</feature>
<feature type="compositionally biased region" description="Basic and acidic residues" evidence="2">
    <location>
        <begin position="24"/>
        <end position="36"/>
    </location>
</feature>
<dbReference type="Pfam" id="PF01042">
    <property type="entry name" value="Ribonuc_L-PSP"/>
    <property type="match status" value="1"/>
</dbReference>
<gene>
    <name evidence="3" type="ORF">C496_00550</name>
</gene>
<evidence type="ECO:0000313" key="3">
    <source>
        <dbReference type="EMBL" id="ELY46388.1"/>
    </source>
</evidence>
<reference evidence="3 4" key="1">
    <citation type="journal article" date="2014" name="PLoS Genet.">
        <title>Phylogenetically driven sequencing of extremely halophilic archaea reveals strategies for static and dynamic osmo-response.</title>
        <authorList>
            <person name="Becker E.A."/>
            <person name="Seitzer P.M."/>
            <person name="Tritt A."/>
            <person name="Larsen D."/>
            <person name="Krusor M."/>
            <person name="Yao A.I."/>
            <person name="Wu D."/>
            <person name="Madern D."/>
            <person name="Eisen J.A."/>
            <person name="Darling A.E."/>
            <person name="Facciotti M.T."/>
        </authorList>
    </citation>
    <scope>NUCLEOTIDE SEQUENCE [LARGE SCALE GENOMIC DNA]</scope>
    <source>
        <strain evidence="3 4">GA33</strain>
    </source>
</reference>
<dbReference type="PANTHER" id="PTHR11803:SF58">
    <property type="entry name" value="PROTEIN HMF1-RELATED"/>
    <property type="match status" value="1"/>
</dbReference>
<dbReference type="SUPFAM" id="SSF55298">
    <property type="entry name" value="YjgF-like"/>
    <property type="match status" value="1"/>
</dbReference>
<dbReference type="AlphaFoldDB" id="L9WDH8"/>
<dbReference type="CDD" id="cd00448">
    <property type="entry name" value="YjgF_YER057c_UK114_family"/>
    <property type="match status" value="1"/>
</dbReference>
<dbReference type="STRING" id="1114856.GCA_000383975_01926"/>
<dbReference type="PATRIC" id="fig|1114856.3.peg.116"/>
<dbReference type="InterPro" id="IPR006175">
    <property type="entry name" value="YjgF/YER057c/UK114"/>
</dbReference>
<dbReference type="InterPro" id="IPR035959">
    <property type="entry name" value="RutC-like_sf"/>
</dbReference>
<protein>
    <submittedName>
        <fullName evidence="3">Endoribonuclease L-PSP</fullName>
    </submittedName>
</protein>
<feature type="compositionally biased region" description="Polar residues" evidence="2">
    <location>
        <begin position="14"/>
        <end position="23"/>
    </location>
</feature>
<comment type="similarity">
    <text evidence="1">Belongs to the RutC family.</text>
</comment>
<accession>L9WDH8</accession>
<proteinExistence type="inferred from homology"/>
<dbReference type="EMBL" id="AOHW01000002">
    <property type="protein sequence ID" value="ELY46388.1"/>
    <property type="molecule type" value="Genomic_DNA"/>
</dbReference>
<dbReference type="GO" id="GO:0005829">
    <property type="term" value="C:cytosol"/>
    <property type="evidence" value="ECO:0007669"/>
    <property type="project" value="TreeGrafter"/>
</dbReference>
<keyword evidence="4" id="KW-1185">Reference proteome</keyword>
<name>L9WDH8_9EURY</name>